<dbReference type="AlphaFoldDB" id="A0A7R9BX38"/>
<sequence>MRAFLLKLNHGLRDLSYMELKGRGAKDGGSRRCGANRSRMKVSCYFERFGKKSIAEGRQFRLHVHKEENGVKVGAVCSKQSRLKLIFSINQCRSGNFVLTDVVGTVEQRYCLFLLVVNNDVLRLDQKFMRILKHGDIIQGFFFKIPLPIRHVRKLSLTFTTRSGLEPHWPRSILRPIFQHHDRSKLKVLEIGSLETNEGTWTEVIAWIGKTLTHLEMLSVTCVTLGDFLLAASEHGLILGLILSVPDDLPLDTLRQLSHPLEFIAFPGTKLIRAWSVLRQISHCKNTLEDLWIEVRNLKEVRKFLRALKAFRRLKNVVLLSKNLFQDGQGLLETMQDCLGPGSRLDQATVVCHVGVDRRHEYIACDVQRRRNSKFSSAFVTRFYSEWFRFLPNKLMMGRLWKTNVLLILAILVLTKDDQYSMSSLAMTTSVDAAAADYSDSSIIVPADVLAHSGRHHHDSSARRRRFIAQPRLTADEEDDFMAVVEARLFDTASVKHVLTFYHELTLAYLRATYGPSNFLTGFRIQAPYGSLAPVVVSNESALIPFPGAIASRKYFKRELVFQQQFRND</sequence>
<protein>
    <submittedName>
        <fullName evidence="1">Uncharacterized protein</fullName>
    </submittedName>
</protein>
<evidence type="ECO:0000313" key="2">
    <source>
        <dbReference type="Proteomes" id="UP000678499"/>
    </source>
</evidence>
<keyword evidence="2" id="KW-1185">Reference proteome</keyword>
<dbReference type="EMBL" id="CAJPEX010003240">
    <property type="protein sequence ID" value="CAG0922004.1"/>
    <property type="molecule type" value="Genomic_DNA"/>
</dbReference>
<accession>A0A7R9BX38</accession>
<dbReference type="EMBL" id="OA885277">
    <property type="protein sequence ID" value="CAD7281852.1"/>
    <property type="molecule type" value="Genomic_DNA"/>
</dbReference>
<proteinExistence type="predicted"/>
<reference evidence="1" key="1">
    <citation type="submission" date="2020-11" db="EMBL/GenBank/DDBJ databases">
        <authorList>
            <person name="Tran Van P."/>
        </authorList>
    </citation>
    <scope>NUCLEOTIDE SEQUENCE</scope>
</reference>
<gene>
    <name evidence="1" type="ORF">NMOB1V02_LOCUS9488</name>
</gene>
<name>A0A7R9BX38_9CRUS</name>
<organism evidence="1">
    <name type="scientific">Notodromas monacha</name>
    <dbReference type="NCBI Taxonomy" id="399045"/>
    <lineage>
        <taxon>Eukaryota</taxon>
        <taxon>Metazoa</taxon>
        <taxon>Ecdysozoa</taxon>
        <taxon>Arthropoda</taxon>
        <taxon>Crustacea</taxon>
        <taxon>Oligostraca</taxon>
        <taxon>Ostracoda</taxon>
        <taxon>Podocopa</taxon>
        <taxon>Podocopida</taxon>
        <taxon>Cypridocopina</taxon>
        <taxon>Cypridoidea</taxon>
        <taxon>Cyprididae</taxon>
        <taxon>Notodromas</taxon>
    </lineage>
</organism>
<dbReference type="Proteomes" id="UP000678499">
    <property type="component" value="Unassembled WGS sequence"/>
</dbReference>
<evidence type="ECO:0000313" key="1">
    <source>
        <dbReference type="EMBL" id="CAD7281852.1"/>
    </source>
</evidence>